<name>A0A564XZC7_HYMDI</name>
<gene>
    <name evidence="2" type="ORF">WMSIL1_LOCUS1576</name>
</gene>
<feature type="region of interest" description="Disordered" evidence="1">
    <location>
        <begin position="97"/>
        <end position="132"/>
    </location>
</feature>
<evidence type="ECO:0000313" key="2">
    <source>
        <dbReference type="EMBL" id="VUZ40385.1"/>
    </source>
</evidence>
<accession>A0A564XZC7</accession>
<dbReference type="Proteomes" id="UP000321570">
    <property type="component" value="Unassembled WGS sequence"/>
</dbReference>
<dbReference type="AlphaFoldDB" id="A0A564XZC7"/>
<reference evidence="2 3" key="1">
    <citation type="submission" date="2019-07" db="EMBL/GenBank/DDBJ databases">
        <authorList>
            <person name="Jastrzebski P J."/>
            <person name="Paukszto L."/>
            <person name="Jastrzebski P J."/>
        </authorList>
    </citation>
    <scope>NUCLEOTIDE SEQUENCE [LARGE SCALE GENOMIC DNA]</scope>
    <source>
        <strain evidence="2 3">WMS-il1</strain>
    </source>
</reference>
<keyword evidence="3" id="KW-1185">Reference proteome</keyword>
<dbReference type="EMBL" id="CABIJS010000033">
    <property type="protein sequence ID" value="VUZ40385.1"/>
    <property type="molecule type" value="Genomic_DNA"/>
</dbReference>
<evidence type="ECO:0000256" key="1">
    <source>
        <dbReference type="SAM" id="MobiDB-lite"/>
    </source>
</evidence>
<protein>
    <submittedName>
        <fullName evidence="2">Uncharacterized protein</fullName>
    </submittedName>
</protein>
<organism evidence="2 3">
    <name type="scientific">Hymenolepis diminuta</name>
    <name type="common">Rat tapeworm</name>
    <dbReference type="NCBI Taxonomy" id="6216"/>
    <lineage>
        <taxon>Eukaryota</taxon>
        <taxon>Metazoa</taxon>
        <taxon>Spiralia</taxon>
        <taxon>Lophotrochozoa</taxon>
        <taxon>Platyhelminthes</taxon>
        <taxon>Cestoda</taxon>
        <taxon>Eucestoda</taxon>
        <taxon>Cyclophyllidea</taxon>
        <taxon>Hymenolepididae</taxon>
        <taxon>Hymenolepis</taxon>
    </lineage>
</organism>
<feature type="compositionally biased region" description="Basic and acidic residues" evidence="1">
    <location>
        <begin position="117"/>
        <end position="132"/>
    </location>
</feature>
<proteinExistence type="predicted"/>
<evidence type="ECO:0000313" key="3">
    <source>
        <dbReference type="Proteomes" id="UP000321570"/>
    </source>
</evidence>
<sequence>MHEKERVENLSVAPPPPTLDLSRGKMKDIETIIKVLKWGRRELGDISGQDHFRYAVSGKCLAEAVDDDANCGGFERTNDLPKANRAFLEPDDRVCTGQLEMDTGRKEGVGGGIGGGGKEEVPVLKEDAPSCE</sequence>